<protein>
    <submittedName>
        <fullName evidence="3">Fimbrial protein</fullName>
    </submittedName>
</protein>
<dbReference type="RefSeq" id="WP_040465602.1">
    <property type="nucleotide sequence ID" value="NZ_CP013970.1"/>
</dbReference>
<feature type="signal peptide" evidence="1">
    <location>
        <begin position="1"/>
        <end position="20"/>
    </location>
</feature>
<accession>A0A0M2KHH5</accession>
<dbReference type="InterPro" id="IPR036937">
    <property type="entry name" value="Adhesion_dom_fimbrial_sf"/>
</dbReference>
<reference evidence="4 5" key="1">
    <citation type="submission" date="2015-01" db="EMBL/GenBank/DDBJ databases">
        <title>Erwinia tracheiphila.</title>
        <authorList>
            <person name="Shapiro L.R."/>
        </authorList>
    </citation>
    <scope>NUCLEOTIDE SEQUENCE [LARGE SCALE GENOMIC DNA]</scope>
    <source>
        <strain evidence="4 5">BuffGH</strain>
    </source>
</reference>
<dbReference type="EMBL" id="JXNU01000003">
    <property type="protein sequence ID" value="KKF36772.1"/>
    <property type="molecule type" value="Genomic_DNA"/>
</dbReference>
<dbReference type="Proteomes" id="UP000264980">
    <property type="component" value="Chromosome"/>
</dbReference>
<dbReference type="InterPro" id="IPR008966">
    <property type="entry name" value="Adhesion_dom_sf"/>
</dbReference>
<evidence type="ECO:0000313" key="5">
    <source>
        <dbReference type="Proteomes" id="UP000033924"/>
    </source>
</evidence>
<dbReference type="AlphaFoldDB" id="A0A0M2KHH5"/>
<evidence type="ECO:0000259" key="2">
    <source>
        <dbReference type="Pfam" id="PF00419"/>
    </source>
</evidence>
<feature type="chain" id="PRO_5033228758" evidence="1">
    <location>
        <begin position="21"/>
        <end position="333"/>
    </location>
</feature>
<keyword evidence="5" id="KW-1185">Reference proteome</keyword>
<reference evidence="3 6" key="2">
    <citation type="submission" date="2016-01" db="EMBL/GenBank/DDBJ databases">
        <authorList>
            <person name="Oliw E.H."/>
        </authorList>
    </citation>
    <scope>NUCLEOTIDE SEQUENCE [LARGE SCALE GENOMIC DNA]</scope>
    <source>
        <strain evidence="3 6">MDcuke</strain>
    </source>
</reference>
<evidence type="ECO:0000313" key="6">
    <source>
        <dbReference type="Proteomes" id="UP000264980"/>
    </source>
</evidence>
<name>A0A0M2KHH5_9GAMM</name>
<dbReference type="EMBL" id="CP013970">
    <property type="protein sequence ID" value="AXF77609.1"/>
    <property type="molecule type" value="Genomic_DNA"/>
</dbReference>
<dbReference type="PATRIC" id="fig|65700.7.peg.4314"/>
<dbReference type="GO" id="GO:0007155">
    <property type="term" value="P:cell adhesion"/>
    <property type="evidence" value="ECO:0007669"/>
    <property type="project" value="InterPro"/>
</dbReference>
<evidence type="ECO:0000256" key="1">
    <source>
        <dbReference type="SAM" id="SignalP"/>
    </source>
</evidence>
<dbReference type="GO" id="GO:0009289">
    <property type="term" value="C:pilus"/>
    <property type="evidence" value="ECO:0007669"/>
    <property type="project" value="InterPro"/>
</dbReference>
<dbReference type="Pfam" id="PF00419">
    <property type="entry name" value="Fimbrial"/>
    <property type="match status" value="1"/>
</dbReference>
<dbReference type="Gene3D" id="2.60.40.1090">
    <property type="entry name" value="Fimbrial-type adhesion domain"/>
    <property type="match status" value="1"/>
</dbReference>
<evidence type="ECO:0000313" key="3">
    <source>
        <dbReference type="EMBL" id="AXF77609.1"/>
    </source>
</evidence>
<dbReference type="InterPro" id="IPR000259">
    <property type="entry name" value="Adhesion_dom_fimbrial"/>
</dbReference>
<gene>
    <name evidence="3" type="ORF">AV903_18680</name>
    <name evidence="4" type="ORF">SY86_17215</name>
</gene>
<dbReference type="STRING" id="65700.SY86_17215"/>
<dbReference type="Gene3D" id="2.60.40.3310">
    <property type="match status" value="1"/>
</dbReference>
<evidence type="ECO:0000313" key="4">
    <source>
        <dbReference type="EMBL" id="KKF36772.1"/>
    </source>
</evidence>
<feature type="domain" description="Fimbrial-type adhesion" evidence="2">
    <location>
        <begin position="193"/>
        <end position="331"/>
    </location>
</feature>
<sequence>MLRKVIFLLSSALLASNAAAQCTLARGAFTTLTLPAETITISADAVADTTNPIANGVFTTSTLSNIGYDECPAGTPIGRSLVGLSETVATRLYKTNVEGIGVKVHYRSATAKGFAYYPNESTVAFENNEPIGTWDWSTGSYYRLQFFKTSDTLSLSDSSDNVVLNAGPLAYEWIMSEATRPVTLNINQIKIISTPACTLDSSKTIDFSTVTHAMLKSGGVEKPLDFGLTCKTDYGTYSAQASISSSTSSTDSKYIRVTDASGNSDNQLGIEIYNSSGSLMILNGTTLEKSDTVASGVAAQFNWIAKLVNTGSGKTRPQHGKFTASAEILLQLN</sequence>
<keyword evidence="1" id="KW-0732">Signal</keyword>
<organism evidence="4 5">
    <name type="scientific">Erwinia tracheiphila</name>
    <dbReference type="NCBI Taxonomy" id="65700"/>
    <lineage>
        <taxon>Bacteria</taxon>
        <taxon>Pseudomonadati</taxon>
        <taxon>Pseudomonadota</taxon>
        <taxon>Gammaproteobacteria</taxon>
        <taxon>Enterobacterales</taxon>
        <taxon>Erwiniaceae</taxon>
        <taxon>Erwinia</taxon>
    </lineage>
</organism>
<dbReference type="Proteomes" id="UP000033924">
    <property type="component" value="Unassembled WGS sequence"/>
</dbReference>
<dbReference type="SUPFAM" id="SSF49401">
    <property type="entry name" value="Bacterial adhesins"/>
    <property type="match status" value="1"/>
</dbReference>
<proteinExistence type="predicted"/>